<gene>
    <name evidence="2" type="ORF">GHT09_016730</name>
    <name evidence="3" type="ORF">MONAX_5E003933</name>
</gene>
<sequence>MSPKPAANVPLNGEMQVAPPLGQGPAGPAPSLLLPHVGQVTWSYKPAEKPGEGRRPDTQGGLEEGFREGSPPSSNSQRKGAWAYEGGTSPQQHRRELSWVEDKQPHGPPATHCHRLQSYEAGFPEKSRVQEKETMPTVTDRRDCTEQNPEGQAHRSWLHSSYSAQGAGWLWERPRLSGAHPVPASTNSPPGPSACGGPPQSLGGISTPAPAPAATPNSLHPVVPI</sequence>
<protein>
    <submittedName>
        <fullName evidence="3">Uncharacterized protein</fullName>
    </submittedName>
</protein>
<feature type="compositionally biased region" description="Basic and acidic residues" evidence="1">
    <location>
        <begin position="93"/>
        <end position="105"/>
    </location>
</feature>
<dbReference type="AlphaFoldDB" id="A0A5E4AXF4"/>
<accession>A0A5E4AXF4</accession>
<dbReference type="Proteomes" id="UP000662637">
    <property type="component" value="Unassembled WGS sequence"/>
</dbReference>
<evidence type="ECO:0000313" key="3">
    <source>
        <dbReference type="EMBL" id="VTJ61835.1"/>
    </source>
</evidence>
<dbReference type="Proteomes" id="UP000335636">
    <property type="component" value="Unassembled WGS sequence"/>
</dbReference>
<evidence type="ECO:0000313" key="2">
    <source>
        <dbReference type="EMBL" id="KAF7472243.1"/>
    </source>
</evidence>
<proteinExistence type="predicted"/>
<organism evidence="3 4">
    <name type="scientific">Marmota monax</name>
    <name type="common">Woodchuck</name>
    <dbReference type="NCBI Taxonomy" id="9995"/>
    <lineage>
        <taxon>Eukaryota</taxon>
        <taxon>Metazoa</taxon>
        <taxon>Chordata</taxon>
        <taxon>Craniata</taxon>
        <taxon>Vertebrata</taxon>
        <taxon>Euteleostomi</taxon>
        <taxon>Mammalia</taxon>
        <taxon>Eutheria</taxon>
        <taxon>Euarchontoglires</taxon>
        <taxon>Glires</taxon>
        <taxon>Rodentia</taxon>
        <taxon>Sciuromorpha</taxon>
        <taxon>Sciuridae</taxon>
        <taxon>Xerinae</taxon>
        <taxon>Marmotini</taxon>
        <taxon>Marmota</taxon>
    </lineage>
</organism>
<feature type="region of interest" description="Disordered" evidence="1">
    <location>
        <begin position="1"/>
        <end position="159"/>
    </location>
</feature>
<name>A0A5E4AXF4_MARMO</name>
<feature type="compositionally biased region" description="Basic and acidic residues" evidence="1">
    <location>
        <begin position="123"/>
        <end position="145"/>
    </location>
</feature>
<reference evidence="2" key="2">
    <citation type="submission" date="2020-08" db="EMBL/GenBank/DDBJ databases">
        <authorList>
            <person name="Shumante A."/>
            <person name="Zimin A.V."/>
            <person name="Puiu D."/>
            <person name="Salzberg S.L."/>
        </authorList>
    </citation>
    <scope>NUCLEOTIDE SEQUENCE</scope>
    <source>
        <strain evidence="2">WC2-LM</strain>
        <tissue evidence="2">Liver</tissue>
    </source>
</reference>
<dbReference type="EMBL" id="WJEC01006531">
    <property type="protein sequence ID" value="KAF7472243.1"/>
    <property type="molecule type" value="Genomic_DNA"/>
</dbReference>
<feature type="compositionally biased region" description="Basic and acidic residues" evidence="1">
    <location>
        <begin position="46"/>
        <end position="57"/>
    </location>
</feature>
<evidence type="ECO:0000256" key="1">
    <source>
        <dbReference type="SAM" id="MobiDB-lite"/>
    </source>
</evidence>
<reference evidence="3 4" key="1">
    <citation type="submission" date="2019-04" db="EMBL/GenBank/DDBJ databases">
        <authorList>
            <person name="Alioto T."/>
            <person name="Alioto T."/>
        </authorList>
    </citation>
    <scope>NUCLEOTIDE SEQUENCE [LARGE SCALE GENOMIC DNA]</scope>
</reference>
<dbReference type="EMBL" id="CABDUW010000183">
    <property type="protein sequence ID" value="VTJ61835.1"/>
    <property type="molecule type" value="Genomic_DNA"/>
</dbReference>
<keyword evidence="4" id="KW-1185">Reference proteome</keyword>
<feature type="region of interest" description="Disordered" evidence="1">
    <location>
        <begin position="174"/>
        <end position="225"/>
    </location>
</feature>
<evidence type="ECO:0000313" key="4">
    <source>
        <dbReference type="Proteomes" id="UP000335636"/>
    </source>
</evidence>